<dbReference type="VEuPathDB" id="FungiDB:SAPIO_CDS5570"/>
<keyword evidence="2" id="KW-1185">Reference proteome</keyword>
<dbReference type="HOGENOM" id="CLU_837169_0_0_1"/>
<name>A0A084G4X7_PSEDA</name>
<gene>
    <name evidence="1" type="ORF">SAPIO_CDS5570</name>
</gene>
<accession>A0A084G4X7</accession>
<evidence type="ECO:0000313" key="1">
    <source>
        <dbReference type="EMBL" id="KEZ42389.1"/>
    </source>
</evidence>
<dbReference type="GeneID" id="27724642"/>
<reference evidence="1 2" key="1">
    <citation type="journal article" date="2014" name="Genome Announc.">
        <title>Draft genome sequence of the pathogenic fungus Scedosporium apiospermum.</title>
        <authorList>
            <person name="Vandeputte P."/>
            <person name="Ghamrawi S."/>
            <person name="Rechenmann M."/>
            <person name="Iltis A."/>
            <person name="Giraud S."/>
            <person name="Fleury M."/>
            <person name="Thornton C."/>
            <person name="Delhaes L."/>
            <person name="Meyer W."/>
            <person name="Papon N."/>
            <person name="Bouchara J.P."/>
        </authorList>
    </citation>
    <scope>NUCLEOTIDE SEQUENCE [LARGE SCALE GENOMIC DNA]</scope>
    <source>
        <strain evidence="1 2">IHEM 14462</strain>
    </source>
</reference>
<protein>
    <submittedName>
        <fullName evidence="1">Uncharacterized protein</fullName>
    </submittedName>
</protein>
<proteinExistence type="predicted"/>
<dbReference type="EMBL" id="JOWA01000099">
    <property type="protein sequence ID" value="KEZ42389.1"/>
    <property type="molecule type" value="Genomic_DNA"/>
</dbReference>
<dbReference type="RefSeq" id="XP_016642188.1">
    <property type="nucleotide sequence ID" value="XM_016787873.1"/>
</dbReference>
<dbReference type="OrthoDB" id="5139943at2759"/>
<dbReference type="AlphaFoldDB" id="A0A084G4X7"/>
<comment type="caution">
    <text evidence="1">The sequence shown here is derived from an EMBL/GenBank/DDBJ whole genome shotgun (WGS) entry which is preliminary data.</text>
</comment>
<dbReference type="KEGG" id="sapo:SAPIO_CDS5570"/>
<organism evidence="1 2">
    <name type="scientific">Pseudallescheria apiosperma</name>
    <name type="common">Scedosporium apiospermum</name>
    <dbReference type="NCBI Taxonomy" id="563466"/>
    <lineage>
        <taxon>Eukaryota</taxon>
        <taxon>Fungi</taxon>
        <taxon>Dikarya</taxon>
        <taxon>Ascomycota</taxon>
        <taxon>Pezizomycotina</taxon>
        <taxon>Sordariomycetes</taxon>
        <taxon>Hypocreomycetidae</taxon>
        <taxon>Microascales</taxon>
        <taxon>Microascaceae</taxon>
        <taxon>Scedosporium</taxon>
    </lineage>
</organism>
<dbReference type="Proteomes" id="UP000028545">
    <property type="component" value="Unassembled WGS sequence"/>
</dbReference>
<sequence>MTAPFALSSNSSDVPQALSSRQLYKIKGTLGIYSILAALGYFSVIDSELTESMSILAAEATILQYTFPPYTRPLAHLFSTQVAFCLAVGALLNGVRTDQEELAVYAVHGLDLRSGFTERGNQTWQAFQATSLVAVCILTWIRGPHEEESQPQLPSPRRIPFLTNNHELPLALPREMTGEIPRLTPSTVNTAFSLSPSWQAWYRACVAQFVEDIGNGTWQGFTTNSSITTHAIGLQLTGIRFTNLKKTETSIEGEADGSSDAEGPVKLTVQIARDTGAFELTRRPRDAPSGFHRMSGTMTPLGLIGIWGEEEEVCNGLLWLYKEEWVPPRDAT</sequence>
<evidence type="ECO:0000313" key="2">
    <source>
        <dbReference type="Proteomes" id="UP000028545"/>
    </source>
</evidence>